<feature type="region of interest" description="Disordered" evidence="2">
    <location>
        <begin position="2139"/>
        <end position="2180"/>
    </location>
</feature>
<feature type="compositionally biased region" description="Basic and acidic residues" evidence="2">
    <location>
        <begin position="996"/>
        <end position="1015"/>
    </location>
</feature>
<dbReference type="SMART" id="SM00150">
    <property type="entry name" value="SPEC"/>
    <property type="match status" value="2"/>
</dbReference>
<feature type="region of interest" description="Disordered" evidence="2">
    <location>
        <begin position="2217"/>
        <end position="2237"/>
    </location>
</feature>
<feature type="compositionally biased region" description="Basic and acidic residues" evidence="2">
    <location>
        <begin position="506"/>
        <end position="529"/>
    </location>
</feature>
<feature type="compositionally biased region" description="Basic and acidic residues" evidence="2">
    <location>
        <begin position="2351"/>
        <end position="2370"/>
    </location>
</feature>
<feature type="compositionally biased region" description="Basic residues" evidence="2">
    <location>
        <begin position="1231"/>
        <end position="1241"/>
    </location>
</feature>
<dbReference type="CDD" id="cd00176">
    <property type="entry name" value="SPEC"/>
    <property type="match status" value="1"/>
</dbReference>
<feature type="compositionally biased region" description="Acidic residues" evidence="2">
    <location>
        <begin position="1844"/>
        <end position="1853"/>
    </location>
</feature>
<evidence type="ECO:0000313" key="3">
    <source>
        <dbReference type="EMBL" id="KRT85915.1"/>
    </source>
</evidence>
<dbReference type="EMBL" id="LJIG01001025">
    <property type="protein sequence ID" value="KRT85915.1"/>
    <property type="molecule type" value="Genomic_DNA"/>
</dbReference>
<feature type="compositionally biased region" description="Basic and acidic residues" evidence="2">
    <location>
        <begin position="1737"/>
        <end position="1752"/>
    </location>
</feature>
<feature type="compositionally biased region" description="Low complexity" evidence="2">
    <location>
        <begin position="1142"/>
        <end position="1153"/>
    </location>
</feature>
<feature type="compositionally biased region" description="Basic residues" evidence="2">
    <location>
        <begin position="1087"/>
        <end position="1096"/>
    </location>
</feature>
<feature type="compositionally biased region" description="Basic residues" evidence="2">
    <location>
        <begin position="2160"/>
        <end position="2170"/>
    </location>
</feature>
<feature type="region of interest" description="Disordered" evidence="2">
    <location>
        <begin position="484"/>
        <end position="539"/>
    </location>
</feature>
<feature type="compositionally biased region" description="Basic and acidic residues" evidence="2">
    <location>
        <begin position="1059"/>
        <end position="1069"/>
    </location>
</feature>
<feature type="region of interest" description="Disordered" evidence="2">
    <location>
        <begin position="768"/>
        <end position="847"/>
    </location>
</feature>
<feature type="compositionally biased region" description="Basic residues" evidence="2">
    <location>
        <begin position="2218"/>
        <end position="2228"/>
    </location>
</feature>
<feature type="compositionally biased region" description="Polar residues" evidence="2">
    <location>
        <begin position="1206"/>
        <end position="1221"/>
    </location>
</feature>
<name>A0A0T6BFE6_9SCAR</name>
<feature type="region of interest" description="Disordered" evidence="2">
    <location>
        <begin position="1833"/>
        <end position="1854"/>
    </location>
</feature>
<feature type="region of interest" description="Disordered" evidence="2">
    <location>
        <begin position="1898"/>
        <end position="1920"/>
    </location>
</feature>
<feature type="compositionally biased region" description="Polar residues" evidence="2">
    <location>
        <begin position="2144"/>
        <end position="2156"/>
    </location>
</feature>
<feature type="compositionally biased region" description="Acidic residues" evidence="2">
    <location>
        <begin position="1909"/>
        <end position="1920"/>
    </location>
</feature>
<feature type="compositionally biased region" description="Basic and acidic residues" evidence="2">
    <location>
        <begin position="2171"/>
        <end position="2180"/>
    </location>
</feature>
<feature type="compositionally biased region" description="Low complexity" evidence="2">
    <location>
        <begin position="1024"/>
        <end position="1034"/>
    </location>
</feature>
<keyword evidence="1" id="KW-0175">Coiled coil</keyword>
<dbReference type="Gene3D" id="1.20.58.60">
    <property type="match status" value="1"/>
</dbReference>
<gene>
    <name evidence="3" type="ORF">AMK59_238</name>
</gene>
<feature type="compositionally biased region" description="Basic and acidic residues" evidence="2">
    <location>
        <begin position="889"/>
        <end position="911"/>
    </location>
</feature>
<feature type="compositionally biased region" description="Pro residues" evidence="2">
    <location>
        <begin position="617"/>
        <end position="630"/>
    </location>
</feature>
<evidence type="ECO:0008006" key="5">
    <source>
        <dbReference type="Google" id="ProtNLM"/>
    </source>
</evidence>
<feature type="compositionally biased region" description="Basic and acidic residues" evidence="2">
    <location>
        <begin position="1513"/>
        <end position="1533"/>
    </location>
</feature>
<feature type="region of interest" description="Disordered" evidence="2">
    <location>
        <begin position="1503"/>
        <end position="1559"/>
    </location>
</feature>
<feature type="compositionally biased region" description="Polar residues" evidence="2">
    <location>
        <begin position="530"/>
        <end position="539"/>
    </location>
</feature>
<feature type="region of interest" description="Disordered" evidence="2">
    <location>
        <begin position="1679"/>
        <end position="1719"/>
    </location>
</feature>
<feature type="compositionally biased region" description="Low complexity" evidence="2">
    <location>
        <begin position="768"/>
        <end position="785"/>
    </location>
</feature>
<evidence type="ECO:0000256" key="2">
    <source>
        <dbReference type="SAM" id="MobiDB-lite"/>
    </source>
</evidence>
<proteinExistence type="predicted"/>
<dbReference type="OrthoDB" id="6538186at2759"/>
<accession>A0A0T6BFE6</accession>
<feature type="compositionally biased region" description="Basic and acidic residues" evidence="2">
    <location>
        <begin position="823"/>
        <end position="840"/>
    </location>
</feature>
<feature type="compositionally biased region" description="Basic residues" evidence="2">
    <location>
        <begin position="1534"/>
        <end position="1545"/>
    </location>
</feature>
<feature type="compositionally biased region" description="Basic and acidic residues" evidence="2">
    <location>
        <begin position="1679"/>
        <end position="1699"/>
    </location>
</feature>
<feature type="compositionally biased region" description="Basic residues" evidence="2">
    <location>
        <begin position="2304"/>
        <end position="2314"/>
    </location>
</feature>
<feature type="compositionally biased region" description="Basic and acidic residues" evidence="2">
    <location>
        <begin position="1076"/>
        <end position="1086"/>
    </location>
</feature>
<evidence type="ECO:0000256" key="1">
    <source>
        <dbReference type="SAM" id="Coils"/>
    </source>
</evidence>
<feature type="region of interest" description="Disordered" evidence="2">
    <location>
        <begin position="1337"/>
        <end position="1375"/>
    </location>
</feature>
<reference evidence="3 4" key="1">
    <citation type="submission" date="2015-09" db="EMBL/GenBank/DDBJ databases">
        <title>Draft genome of the scarab beetle Oryctes borbonicus.</title>
        <authorList>
            <person name="Meyer J.M."/>
            <person name="Markov G.V."/>
            <person name="Baskaran P."/>
            <person name="Herrmann M."/>
            <person name="Sommer R.J."/>
            <person name="Roedelsperger C."/>
        </authorList>
    </citation>
    <scope>NUCLEOTIDE SEQUENCE [LARGE SCALE GENOMIC DNA]</scope>
    <source>
        <strain evidence="3">OB123</strain>
        <tissue evidence="3">Whole animal</tissue>
    </source>
</reference>
<feature type="region of interest" description="Disordered" evidence="2">
    <location>
        <begin position="2270"/>
        <end position="2370"/>
    </location>
</feature>
<evidence type="ECO:0000313" key="4">
    <source>
        <dbReference type="Proteomes" id="UP000051574"/>
    </source>
</evidence>
<feature type="compositionally biased region" description="Basic residues" evidence="2">
    <location>
        <begin position="1287"/>
        <end position="1296"/>
    </location>
</feature>
<feature type="region of interest" description="Disordered" evidence="2">
    <location>
        <begin position="1737"/>
        <end position="1798"/>
    </location>
</feature>
<feature type="compositionally biased region" description="Basic residues" evidence="2">
    <location>
        <begin position="1781"/>
        <end position="1795"/>
    </location>
</feature>
<feature type="coiled-coil region" evidence="1">
    <location>
        <begin position="50"/>
        <end position="118"/>
    </location>
</feature>
<sequence length="2370" mass="267717">MEEKTKEFKKARTVRSDYITEVKDVQNWIKDAELKIQDRSVEPHLLNEHLQKIQSEILNTADLVEKLTKNGRIIIEKSRDDEEKKIVQSSIDNLTDQLQKIRSLLDEKKQQVNGAQDAWKRFLTLYEAVMAWVTEKEEFLKEPLVVSTLGETKQKLHDYGNVVKSCKVASKNLSDMAKELDHIASVTSVGDLPQKMEEAEEAKVDVESKILARNSLLQETAEEWEQCEKKMKDVKSWMEKTKSALDSPQNKKKPLRDQHALREKLVNDCQIQKTKIGLSVDKLQLHFRSGIGGDSKIAQSAEELCQELDELNVFIKDQSRQLETAIAQVDQYQLEVQQLRQQILQVEQQLRGVINPTQLPQDSEQLLRDQQALLAQKDQLKWKINAVLADIREIDPYNEAKGLTYAEIVAGQLLQQQQAREISEKPTVLLLASEIIENKQQPVEKIKEEPLQIQHSVEVAEQITSIVQDDVQLQQAPTIIAPEVDTSDFVRKEAKPKPNRRGRSPNKREEKPKSKIPKKIVDNKRESTPKSETSVSQGKAITLKAPEDGQIERKRARSPIWIPGSTTYAEILMGSTQVVPSPLKKETKKEELEILPLRKIETSQQTDAIENVEFIEPTPPKEPTPPPPAAPSEEPPEQLEPVTYTEDVAQEIPQEVTEKHDGNVYVSIESQSWVEPEIQYQHPQTTYELPVTLPQIPTSTYYQTIPHQQNLPPGMYGCIQPVPDLVGFIASGQQLMSSGLGTYHSSNQYPNIPVYSNQPYQQYYNVEQQEQQQPPYTYTSTSSSYVREDVEEPQQQGYKEKRHKSKESKEPKEPAAPAGKTVQQKDENKVSVKESKEKPQNSEILSNGQYSYAQILSHGLSSEQLQPSSVPTSTNGRRSQSPSVSLSPKHSDQLMPTDDRPEVTSYKRDIDDPISTVKLDKRLTTKTKKRYAYIEPEEPVQSDEVGYRGEFDVKSSGTSDTVELVPDENKPPTFSETDKQTDKQKKRKKTKPNRKSSKDEIDKALKEIQEITEIRRKGHRKDSQSSQQDLTSDSAKPEAIQKKKSKKKSEKIQSVDSNSESKENVEIIKETSTADETFKVDGDTSQKKKKHKKKKSKQDGAEDDIADSKLYVSETSTQKASSEETLNAEPQKKNKTKKKSKQQQATQAEQTLEQPKEGKTEPTTQKESSEGTFSPPDLTATAEEPKKSKNKKKSKKPKVESENVAQEITPQKTSSEETLSPTDAIKEASKKSKNKKKKKATAKPEQTVGESSQPESSEPREVPLLDLQKQSSEEVIGTQSTAQEIKKKSKKKKKSSKSAPVIQETAEIPITTETQAVVTTITEEAVITIEEEPKPVIDSSTALITEESKSSIPVPKSKKTKKKNKSKEKRQLPEAVAEITKSFESENVAPNTMEGTQQFLETVDVSKTPEIVNETLETETISTELVDTQEITDEIQEIPDVPKEVPRILESSIEVLQSESNIDEVREDIEHSTSQDLITEPSENLESIQTIEETEDTIIQETVVQSQSIQDTVEVKDQVIEDPKPEPIKQPEKPKKKPKKLKKNPYVKPAEHDDIESPEIALPIEEKQEIVEDIHNESEIKETVEISLLSPIEDEPIEETNEDFSTFKEQLPEFTEVLSAEDQLIQEIAEDFVPGDKPTDIDVTLQFIETESINMQLELPKDEISQGKIFAKSIEPRHILEEESIKTETNDNAEKVEKPQKRKKGKSKDKGSKVVFQTVSDPISFQTPAQETEIMKIERVTDVPEDTSKDDEVTISGIEIGNQDNIKKHFENVEITPTRKQPAKSKKESKKKKKEKITVVEEPKKDTIETVTQHVESVQEFDQNVSTPMAEEVHFTPSTQESQEIPEEFEDMPPLEPITLDETKVAESITMLSNEDSNTKVEVLSPVEKTEQICTKRTTEMAVGRESNEDASVDIGLEEQSDLDQNKTNKFILITHEEIKMQPVVSLKMEITTSPEREIEEPVSKVEEIEGVKETNVSIEKEVTALPAESIQTTAKDFIQTTVKKEENILESVTLSSIQEEITSVLPTSKELQTQDDVDRQSYEEIEIEQAIFGSVKDRSRGKYLREISNEFVSLEAAARFDQTELGNQDIDLSKSESFDNVTDEVPPECLARVQSIVDVEISDISEIMDVLAKKKITSEVRDTQITSPTPSSASSDGAKKKKKKKNKNQARKDKVKEEVAIPEKFVPEIEQPQEPIVEQDKIPIKEPVECVAPLVSAKKKKNKKKGKDAKLEEQKKIDLPPVEGELKEIEEIAQVEVFEKGNEVITEDIKDEAPIRSVTKELDTSANIAKTPTERIAIDSTKSKNKNKKSKKKKGDEKVDSAPIQKTKKGSETKTENVEIVKSEAIIQQERQETATPKEETSKPKERNY</sequence>
<dbReference type="SUPFAM" id="SSF46966">
    <property type="entry name" value="Spectrin repeat"/>
    <property type="match status" value="1"/>
</dbReference>
<feature type="compositionally biased region" description="Polar residues" evidence="2">
    <location>
        <begin position="1161"/>
        <end position="1172"/>
    </location>
</feature>
<organism evidence="3 4">
    <name type="scientific">Oryctes borbonicus</name>
    <dbReference type="NCBI Taxonomy" id="1629725"/>
    <lineage>
        <taxon>Eukaryota</taxon>
        <taxon>Metazoa</taxon>
        <taxon>Ecdysozoa</taxon>
        <taxon>Arthropoda</taxon>
        <taxon>Hexapoda</taxon>
        <taxon>Insecta</taxon>
        <taxon>Pterygota</taxon>
        <taxon>Neoptera</taxon>
        <taxon>Endopterygota</taxon>
        <taxon>Coleoptera</taxon>
        <taxon>Polyphaga</taxon>
        <taxon>Scarabaeiformia</taxon>
        <taxon>Scarabaeidae</taxon>
        <taxon>Dynastinae</taxon>
        <taxon>Oryctes</taxon>
    </lineage>
</organism>
<comment type="caution">
    <text evidence="3">The sequence shown here is derived from an EMBL/GenBank/DDBJ whole genome shotgun (WGS) entry which is preliminary data.</text>
</comment>
<dbReference type="GO" id="GO:0005737">
    <property type="term" value="C:cytoplasm"/>
    <property type="evidence" value="ECO:0007669"/>
    <property type="project" value="UniProtKB-ARBA"/>
</dbReference>
<feature type="compositionally biased region" description="Basic residues" evidence="2">
    <location>
        <begin position="984"/>
        <end position="995"/>
    </location>
</feature>
<feature type="region of interest" description="Disordered" evidence="2">
    <location>
        <begin position="614"/>
        <end position="640"/>
    </location>
</feature>
<feature type="compositionally biased region" description="Polar residues" evidence="2">
    <location>
        <begin position="861"/>
        <end position="888"/>
    </location>
</feature>
<feature type="compositionally biased region" description="Polar residues" evidence="2">
    <location>
        <begin position="1113"/>
        <end position="1125"/>
    </location>
</feature>
<feature type="compositionally biased region" description="Basic and acidic residues" evidence="2">
    <location>
        <begin position="2330"/>
        <end position="2343"/>
    </location>
</feature>
<dbReference type="InterPro" id="IPR018159">
    <property type="entry name" value="Spectrin/alpha-actinin"/>
</dbReference>
<feature type="compositionally biased region" description="Basic residues" evidence="2">
    <location>
        <begin position="1356"/>
        <end position="1368"/>
    </location>
</feature>
<keyword evidence="4" id="KW-1185">Reference proteome</keyword>
<dbReference type="Proteomes" id="UP000051574">
    <property type="component" value="Unassembled WGS sequence"/>
</dbReference>
<feature type="non-terminal residue" evidence="3">
    <location>
        <position position="2370"/>
    </location>
</feature>
<feature type="region of interest" description="Disordered" evidence="2">
    <location>
        <begin position="861"/>
        <end position="1305"/>
    </location>
</feature>
<protein>
    <recommendedName>
        <fullName evidence="5">KASH domain-containing protein</fullName>
    </recommendedName>
</protein>
<feature type="coiled-coil region" evidence="1">
    <location>
        <begin position="315"/>
        <end position="349"/>
    </location>
</feature>
<feature type="compositionally biased region" description="Basic and acidic residues" evidence="2">
    <location>
        <begin position="2270"/>
        <end position="2284"/>
    </location>
</feature>